<dbReference type="CDD" id="cd00082">
    <property type="entry name" value="HisKA"/>
    <property type="match status" value="1"/>
</dbReference>
<reference evidence="13" key="1">
    <citation type="journal article" date="2016" name="Bot. Marina">
        <title>Genomic and phylogenetic analysis of Ceramium cimbricum (Ceramiales, Rhodophyta) from the Atlantic and Pacific Oceans supports the naming of a new invasive Pacific entity Ceramium sungminbooi sp. nov.</title>
        <authorList>
            <person name="Hughey J.R."/>
            <person name="Boo G.H."/>
        </authorList>
    </citation>
    <scope>NUCLEOTIDE SEQUENCE</scope>
</reference>
<dbReference type="InterPro" id="IPR035965">
    <property type="entry name" value="PAS-like_dom_sf"/>
</dbReference>
<evidence type="ECO:0000313" key="13">
    <source>
        <dbReference type="EMBL" id="AKU47517.1"/>
    </source>
</evidence>
<dbReference type="SUPFAM" id="SSF55874">
    <property type="entry name" value="ATPase domain of HSP90 chaperone/DNA topoisomerase II/histidine kinase"/>
    <property type="match status" value="1"/>
</dbReference>
<dbReference type="CDD" id="cd06225">
    <property type="entry name" value="HAMP"/>
    <property type="match status" value="1"/>
</dbReference>
<keyword evidence="7" id="KW-0902">Two-component regulatory system</keyword>
<evidence type="ECO:0000256" key="5">
    <source>
        <dbReference type="ARBA" id="ARBA00022679"/>
    </source>
</evidence>
<keyword evidence="9" id="KW-0812">Transmembrane</keyword>
<dbReference type="Gene3D" id="3.30.450.20">
    <property type="entry name" value="PAS domain"/>
    <property type="match status" value="1"/>
</dbReference>
<dbReference type="CDD" id="cd00130">
    <property type="entry name" value="PAS"/>
    <property type="match status" value="1"/>
</dbReference>
<accession>A0A1B0RRW6</accession>
<dbReference type="GO" id="GO:0000155">
    <property type="term" value="F:phosphorelay sensor kinase activity"/>
    <property type="evidence" value="ECO:0007669"/>
    <property type="project" value="InterPro"/>
</dbReference>
<dbReference type="EC" id="2.7.13.3" evidence="3"/>
<dbReference type="RefSeq" id="YP_009300598.1">
    <property type="nucleotide sequence ID" value="NC_031211.1"/>
</dbReference>
<dbReference type="Gene3D" id="1.10.287.130">
    <property type="match status" value="1"/>
</dbReference>
<dbReference type="InterPro" id="IPR003661">
    <property type="entry name" value="HisK_dim/P_dom"/>
</dbReference>
<evidence type="ECO:0000256" key="8">
    <source>
        <dbReference type="ARBA" id="ARBA00069102"/>
    </source>
</evidence>
<dbReference type="GeneID" id="29078184"/>
<dbReference type="PANTHER" id="PTHR43711">
    <property type="entry name" value="TWO-COMPONENT HISTIDINE KINASE"/>
    <property type="match status" value="1"/>
</dbReference>
<dbReference type="SMART" id="SM00387">
    <property type="entry name" value="HATPase_c"/>
    <property type="match status" value="1"/>
</dbReference>
<dbReference type="InterPro" id="IPR036097">
    <property type="entry name" value="HisK_dim/P_sf"/>
</dbReference>
<dbReference type="EMBL" id="KR025491">
    <property type="protein sequence ID" value="AKU47517.1"/>
    <property type="molecule type" value="Genomic_DNA"/>
</dbReference>
<evidence type="ECO:0000256" key="7">
    <source>
        <dbReference type="ARBA" id="ARBA00023012"/>
    </source>
</evidence>
<dbReference type="InterPro" id="IPR036890">
    <property type="entry name" value="HATPase_C_sf"/>
</dbReference>
<dbReference type="InterPro" id="IPR005467">
    <property type="entry name" value="His_kinase_dom"/>
</dbReference>
<feature type="domain" description="Histidine kinase" evidence="10">
    <location>
        <begin position="405"/>
        <end position="636"/>
    </location>
</feature>
<dbReference type="Pfam" id="PF00512">
    <property type="entry name" value="HisKA"/>
    <property type="match status" value="1"/>
</dbReference>
<dbReference type="InterPro" id="IPR050736">
    <property type="entry name" value="Sensor_HK_Regulatory"/>
</dbReference>
<evidence type="ECO:0000256" key="2">
    <source>
        <dbReference type="ARBA" id="ARBA00004508"/>
    </source>
</evidence>
<evidence type="ECO:0000256" key="9">
    <source>
        <dbReference type="SAM" id="Phobius"/>
    </source>
</evidence>
<comment type="catalytic activity">
    <reaction evidence="1">
        <text>ATP + protein L-histidine = ADP + protein N-phospho-L-histidine.</text>
        <dbReference type="EC" id="2.7.13.3"/>
    </reaction>
</comment>
<keyword evidence="13" id="KW-0934">Plastid</keyword>
<gene>
    <name evidence="13" type="primary">ycf26</name>
</gene>
<keyword evidence="5" id="KW-0808">Transferase</keyword>
<dbReference type="SMART" id="SM00091">
    <property type="entry name" value="PAS"/>
    <property type="match status" value="1"/>
</dbReference>
<evidence type="ECO:0000259" key="10">
    <source>
        <dbReference type="PROSITE" id="PS50109"/>
    </source>
</evidence>
<dbReference type="InterPro" id="IPR003660">
    <property type="entry name" value="HAMP_dom"/>
</dbReference>
<evidence type="ECO:0000259" key="11">
    <source>
        <dbReference type="PROSITE" id="PS50112"/>
    </source>
</evidence>
<feature type="transmembrane region" description="Helical" evidence="9">
    <location>
        <begin position="21"/>
        <end position="41"/>
    </location>
</feature>
<evidence type="ECO:0000256" key="3">
    <source>
        <dbReference type="ARBA" id="ARBA00012438"/>
    </source>
</evidence>
<dbReference type="PROSITE" id="PS50885">
    <property type="entry name" value="HAMP"/>
    <property type="match status" value="1"/>
</dbReference>
<organism evidence="13">
    <name type="scientific">Campylaephora sungminbooi</name>
    <dbReference type="NCBI Taxonomy" id="1896769"/>
    <lineage>
        <taxon>Eukaryota</taxon>
        <taxon>Rhodophyta</taxon>
        <taxon>Florideophyceae</taxon>
        <taxon>Rhodymeniophycidae</taxon>
        <taxon>Ceramiales</taxon>
        <taxon>Ceramiaceae</taxon>
        <taxon>Campylaephora</taxon>
    </lineage>
</organism>
<dbReference type="PRINTS" id="PR00344">
    <property type="entry name" value="BCTRLSENSOR"/>
</dbReference>
<dbReference type="Gene3D" id="3.30.565.10">
    <property type="entry name" value="Histidine kinase-like ATPase, C-terminal domain"/>
    <property type="match status" value="1"/>
</dbReference>
<dbReference type="PROSITE" id="PS50112">
    <property type="entry name" value="PAS"/>
    <property type="match status" value="1"/>
</dbReference>
<feature type="domain" description="PAS" evidence="11">
    <location>
        <begin position="270"/>
        <end position="331"/>
    </location>
</feature>
<dbReference type="SUPFAM" id="SSF47384">
    <property type="entry name" value="Homodimeric domain of signal transducing histidine kinase"/>
    <property type="match status" value="1"/>
</dbReference>
<dbReference type="Gene3D" id="6.10.340.10">
    <property type="match status" value="1"/>
</dbReference>
<dbReference type="SMART" id="SM00388">
    <property type="entry name" value="HisKA"/>
    <property type="match status" value="1"/>
</dbReference>
<dbReference type="GO" id="GO:0031969">
    <property type="term" value="C:chloroplast membrane"/>
    <property type="evidence" value="ECO:0007669"/>
    <property type="project" value="UniProtKB-SubCell"/>
</dbReference>
<dbReference type="PANTHER" id="PTHR43711:SF13">
    <property type="entry name" value="DRUG SENSORY PROTEIN A"/>
    <property type="match status" value="1"/>
</dbReference>
<dbReference type="InterPro" id="IPR003594">
    <property type="entry name" value="HATPase_dom"/>
</dbReference>
<name>A0A1B0RRW6_9FLOR</name>
<dbReference type="Pfam" id="PF02518">
    <property type="entry name" value="HATPase_c"/>
    <property type="match status" value="1"/>
</dbReference>
<dbReference type="InterPro" id="IPR004358">
    <property type="entry name" value="Sig_transdc_His_kin-like_C"/>
</dbReference>
<keyword evidence="4" id="KW-0597">Phosphoprotein</keyword>
<feature type="transmembrane region" description="Helical" evidence="9">
    <location>
        <begin position="183"/>
        <end position="210"/>
    </location>
</feature>
<protein>
    <recommendedName>
        <fullName evidence="8">Uncharacterized sensor-like histidine kinase ycf26</fullName>
        <ecNumber evidence="3">2.7.13.3</ecNumber>
    </recommendedName>
</protein>
<dbReference type="CDD" id="cd00075">
    <property type="entry name" value="HATPase"/>
    <property type="match status" value="1"/>
</dbReference>
<keyword evidence="9" id="KW-1133">Transmembrane helix</keyword>
<keyword evidence="9" id="KW-0472">Membrane</keyword>
<feature type="domain" description="HAMP" evidence="12">
    <location>
        <begin position="209"/>
        <end position="261"/>
    </location>
</feature>
<proteinExistence type="predicted"/>
<dbReference type="AlphaFoldDB" id="A0A1B0RRW6"/>
<dbReference type="InterPro" id="IPR000014">
    <property type="entry name" value="PAS"/>
</dbReference>
<geneLocation type="plastid" evidence="13"/>
<evidence type="ECO:0000256" key="1">
    <source>
        <dbReference type="ARBA" id="ARBA00000085"/>
    </source>
</evidence>
<dbReference type="SUPFAM" id="SSF55785">
    <property type="entry name" value="PYP-like sensor domain (PAS domain)"/>
    <property type="match status" value="1"/>
</dbReference>
<sequence>MSINWKVLYQSIININLKIRIIILIILLISLSISGFAFWSLTIIQKDSLITNNRFCKDLGTLFAYNILSFIDNNNEQQLASFLEEIYISTSSIRYILFFKLDGSLFFSLPVYKNNVQDLLQLHQNLFQLETENFLFNTPLLNRNIFFNDSITNILLPLHKNGNHIGSLDLGISSNPSSVLTSLFISNISILIFVSIWLLVIIFAILHFFIISKPIHELIYGIQSISSGNFKILLNGRFYNGWNDLILSFNEMVEKLQYYEKKNINILMLEKSKLELIASVVADGIILVDLDLRLLFVNHVAKKSFNWLSSDLIGQNLTNHLPLHIVDSLLPILNNLVKLTYLDSLNYVSKEISLDINYGLKKNYRFLLSILIDSNSKLLTGIAIIIQDISREVKLNKAKTQFISNVSHELRTPLCNIGSFLETLLDYNESLSDKQKKHFLKIANNETQRLSKLVNDILDLSRLESNFKYDLSKINLVQLLNYILNTSQIIASKHKIQLILEVEPNIGYVYGHESSFVQVISNLLSNAIKFTNDNGQIIIRVYSVSSIPLKKFLLRHTQLVTLIRIEIIDEGVGIDNIEQKVIFDRFVRIEDNIHTLRGTGLGLFIVKNILNKYETNIFLNSDLFVGTSLWFDLLQI</sequence>
<evidence type="ECO:0000259" key="12">
    <source>
        <dbReference type="PROSITE" id="PS50885"/>
    </source>
</evidence>
<comment type="subcellular location">
    <subcellularLocation>
        <location evidence="2">Plastid</location>
        <location evidence="2">Chloroplast membrane</location>
        <topology evidence="2">Multi-pass membrane protein</topology>
    </subcellularLocation>
</comment>
<dbReference type="FunFam" id="1.10.287.130:FF:000001">
    <property type="entry name" value="Two-component sensor histidine kinase"/>
    <property type="match status" value="1"/>
</dbReference>
<evidence type="ECO:0000256" key="4">
    <source>
        <dbReference type="ARBA" id="ARBA00022553"/>
    </source>
</evidence>
<evidence type="ECO:0000256" key="6">
    <source>
        <dbReference type="ARBA" id="ARBA00022777"/>
    </source>
</evidence>
<dbReference type="PROSITE" id="PS50109">
    <property type="entry name" value="HIS_KIN"/>
    <property type="match status" value="1"/>
</dbReference>
<keyword evidence="6" id="KW-0418">Kinase</keyword>